<name>A0A0K1PSR3_9BACT</name>
<gene>
    <name evidence="2" type="ORF">AKJ09_02828</name>
</gene>
<reference evidence="2 3" key="1">
    <citation type="submission" date="2015-08" db="EMBL/GenBank/DDBJ databases">
        <authorList>
            <person name="Babu N.S."/>
            <person name="Beckwith C.J."/>
            <person name="Beseler K.G."/>
            <person name="Brison A."/>
            <person name="Carone J.V."/>
            <person name="Caskin T.P."/>
            <person name="Diamond M."/>
            <person name="Durham M.E."/>
            <person name="Foxe J.M."/>
            <person name="Go M."/>
            <person name="Henderson B.A."/>
            <person name="Jones I.B."/>
            <person name="McGettigan J.A."/>
            <person name="Micheletti S.J."/>
            <person name="Nasrallah M.E."/>
            <person name="Ortiz D."/>
            <person name="Piller C.R."/>
            <person name="Privatt S.R."/>
            <person name="Schneider S.L."/>
            <person name="Sharp S."/>
            <person name="Smith T.C."/>
            <person name="Stanton J.D."/>
            <person name="Ullery H.E."/>
            <person name="Wilson R.J."/>
            <person name="Serrano M.G."/>
            <person name="Buck G."/>
            <person name="Lee V."/>
            <person name="Wang Y."/>
            <person name="Carvalho R."/>
            <person name="Voegtly L."/>
            <person name="Shi R."/>
            <person name="Duckworth R."/>
            <person name="Johnson A."/>
            <person name="Loviza R."/>
            <person name="Walstead R."/>
            <person name="Shah Z."/>
            <person name="Kiflezghi M."/>
            <person name="Wade K."/>
            <person name="Ball S.L."/>
            <person name="Bradley K.W."/>
            <person name="Asai D.J."/>
            <person name="Bowman C.A."/>
            <person name="Russell D.A."/>
            <person name="Pope W.H."/>
            <person name="Jacobs-Sera D."/>
            <person name="Hendrix R.W."/>
            <person name="Hatfull G.F."/>
        </authorList>
    </citation>
    <scope>NUCLEOTIDE SEQUENCE [LARGE SCALE GENOMIC DNA]</scope>
    <source>
        <strain evidence="2 3">DSM 27648</strain>
    </source>
</reference>
<keyword evidence="3" id="KW-1185">Reference proteome</keyword>
<evidence type="ECO:0000256" key="1">
    <source>
        <dbReference type="SAM" id="MobiDB-lite"/>
    </source>
</evidence>
<feature type="region of interest" description="Disordered" evidence="1">
    <location>
        <begin position="27"/>
        <end position="67"/>
    </location>
</feature>
<organism evidence="2 3">
    <name type="scientific">Labilithrix luteola</name>
    <dbReference type="NCBI Taxonomy" id="1391654"/>
    <lineage>
        <taxon>Bacteria</taxon>
        <taxon>Pseudomonadati</taxon>
        <taxon>Myxococcota</taxon>
        <taxon>Polyangia</taxon>
        <taxon>Polyangiales</taxon>
        <taxon>Labilitrichaceae</taxon>
        <taxon>Labilithrix</taxon>
    </lineage>
</organism>
<dbReference type="EMBL" id="CP012333">
    <property type="protein sequence ID" value="AKU96164.1"/>
    <property type="molecule type" value="Genomic_DNA"/>
</dbReference>
<dbReference type="KEGG" id="llu:AKJ09_02828"/>
<dbReference type="STRING" id="1391654.AKJ09_02828"/>
<sequence>MRSPFSRSTSGPCPRALRPGACACTPRLRRAERAQPQTGSFEGSPPPHFSKSSRWPETSLARATRSR</sequence>
<protein>
    <submittedName>
        <fullName evidence="2">Uncharacterized protein</fullName>
    </submittedName>
</protein>
<dbReference type="AlphaFoldDB" id="A0A0K1PSR3"/>
<evidence type="ECO:0000313" key="3">
    <source>
        <dbReference type="Proteomes" id="UP000064967"/>
    </source>
</evidence>
<evidence type="ECO:0000313" key="2">
    <source>
        <dbReference type="EMBL" id="AKU96164.1"/>
    </source>
</evidence>
<accession>A0A0K1PSR3</accession>
<feature type="compositionally biased region" description="Polar residues" evidence="1">
    <location>
        <begin position="1"/>
        <end position="11"/>
    </location>
</feature>
<dbReference type="Proteomes" id="UP000064967">
    <property type="component" value="Chromosome"/>
</dbReference>
<proteinExistence type="predicted"/>
<feature type="region of interest" description="Disordered" evidence="1">
    <location>
        <begin position="1"/>
        <end position="20"/>
    </location>
</feature>